<evidence type="ECO:0000313" key="5">
    <source>
        <dbReference type="EMBL" id="HGU64737.1"/>
    </source>
</evidence>
<comment type="pathway">
    <text evidence="1">Cofactor biosynthesis; molybdopterin biosynthesis.</text>
</comment>
<dbReference type="InterPro" id="IPR036425">
    <property type="entry name" value="MoaB/Mog-like_dom_sf"/>
</dbReference>
<dbReference type="InterPro" id="IPR036135">
    <property type="entry name" value="MoeA_linker/N_sf"/>
</dbReference>
<dbReference type="InterPro" id="IPR005110">
    <property type="entry name" value="MoeA_linker/N"/>
</dbReference>
<dbReference type="PANTHER" id="PTHR10192:SF19">
    <property type="entry name" value="MOLYBDOPTERIN BIOSYNTHESIS PROTEIN MJ0666-RELATED"/>
    <property type="match status" value="1"/>
</dbReference>
<evidence type="ECO:0000313" key="4">
    <source>
        <dbReference type="EMBL" id="HGM58832.1"/>
    </source>
</evidence>
<gene>
    <name evidence="5" type="ORF">ENT92_00775</name>
    <name evidence="4" type="ORF">ENU14_04530</name>
</gene>
<sequence>MTSTGFYSSLINVDRAIELATSFIRELDIGVEKINVWSGLNRIIAEDIYAERDQPCCLKSYVDGYAVKASDIQGASFSNPVRLFVKGLLKPGESPSKYVLKNGEAVEVYTGSPLPIGSDTVVMYEDVVRDGDYIDVFKTLSVYSNVAQIGEDYRKGDLLVSRRTVLKPQHLAIIASSGLFEISVYEKIRIGLICTGSEVLDKPVNHIDYGVYNSTCILVKNMVEQLGFTEIKYYGTIPDETSIIDKTLSKALSENHVLITCGGAGFSENDVLSRIVDRKGFYVFRGVALRPGKPTSLAILNNKPVFLLSGFPVAAWCGLEAIVIPVIHKLMGVEPAFKPCFKTILKRNVPNVIGYRSYVRVKIYRVKDELYSEPYGLRGSGVLSSLVKTNGFIIIPEDCEGYSEGSIVDTYLY</sequence>
<dbReference type="EMBL" id="DTBJ01000033">
    <property type="protein sequence ID" value="HGM58832.1"/>
    <property type="molecule type" value="Genomic_DNA"/>
</dbReference>
<dbReference type="UniPathway" id="UPA00344"/>
<dbReference type="PANTHER" id="PTHR10192">
    <property type="entry name" value="MOLYBDOPTERIN BIOSYNTHESIS PROTEIN"/>
    <property type="match status" value="1"/>
</dbReference>
<dbReference type="Gene3D" id="2.40.340.10">
    <property type="entry name" value="MoeA, C-terminal, domain IV"/>
    <property type="match status" value="1"/>
</dbReference>
<dbReference type="InterPro" id="IPR001453">
    <property type="entry name" value="MoaB/Mog_dom"/>
</dbReference>
<dbReference type="Gene3D" id="3.90.105.10">
    <property type="entry name" value="Molybdopterin biosynthesis moea protein, domain 2"/>
    <property type="match status" value="1"/>
</dbReference>
<comment type="caution">
    <text evidence="4">The sequence shown here is derived from an EMBL/GenBank/DDBJ whole genome shotgun (WGS) entry which is preliminary data.</text>
</comment>
<dbReference type="InterPro" id="IPR005111">
    <property type="entry name" value="MoeA_C_domain_IV"/>
</dbReference>
<accession>A0A7C4D8M6</accession>
<protein>
    <submittedName>
        <fullName evidence="4">Molybdopterin molybdenumtransferase MoeA</fullName>
    </submittedName>
</protein>
<dbReference type="SUPFAM" id="SSF63867">
    <property type="entry name" value="MoeA C-terminal domain-like"/>
    <property type="match status" value="1"/>
</dbReference>
<dbReference type="EMBL" id="DTAN01000034">
    <property type="protein sequence ID" value="HGU64737.1"/>
    <property type="molecule type" value="Genomic_DNA"/>
</dbReference>
<dbReference type="GO" id="GO:0061599">
    <property type="term" value="F:molybdopterin molybdotransferase activity"/>
    <property type="evidence" value="ECO:0007669"/>
    <property type="project" value="TreeGrafter"/>
</dbReference>
<dbReference type="InterPro" id="IPR038987">
    <property type="entry name" value="MoeA-like"/>
</dbReference>
<dbReference type="AlphaFoldDB" id="A0A7C4D8M6"/>
<dbReference type="SUPFAM" id="SSF63882">
    <property type="entry name" value="MoeA N-terminal region -like"/>
    <property type="match status" value="1"/>
</dbReference>
<evidence type="ECO:0000259" key="3">
    <source>
        <dbReference type="SMART" id="SM00852"/>
    </source>
</evidence>
<dbReference type="Pfam" id="PF03453">
    <property type="entry name" value="MoeA_N"/>
    <property type="match status" value="1"/>
</dbReference>
<dbReference type="SMART" id="SM00852">
    <property type="entry name" value="MoCF_biosynth"/>
    <property type="match status" value="1"/>
</dbReference>
<dbReference type="Pfam" id="PF00994">
    <property type="entry name" value="MoCF_biosynth"/>
    <property type="match status" value="1"/>
</dbReference>
<dbReference type="InterPro" id="IPR036688">
    <property type="entry name" value="MoeA_C_domain_IV_sf"/>
</dbReference>
<dbReference type="Gene3D" id="2.170.190.11">
    <property type="entry name" value="Molybdopterin biosynthesis moea protein, domain 3"/>
    <property type="match status" value="1"/>
</dbReference>
<evidence type="ECO:0000256" key="1">
    <source>
        <dbReference type="ARBA" id="ARBA00005046"/>
    </source>
</evidence>
<dbReference type="CDD" id="cd00887">
    <property type="entry name" value="MoeA"/>
    <property type="match status" value="1"/>
</dbReference>
<dbReference type="GO" id="GO:0005737">
    <property type="term" value="C:cytoplasm"/>
    <property type="evidence" value="ECO:0007669"/>
    <property type="project" value="TreeGrafter"/>
</dbReference>
<dbReference type="Pfam" id="PF03454">
    <property type="entry name" value="MoeA_C"/>
    <property type="match status" value="1"/>
</dbReference>
<organism evidence="4">
    <name type="scientific">Staphylothermus marinus</name>
    <dbReference type="NCBI Taxonomy" id="2280"/>
    <lineage>
        <taxon>Archaea</taxon>
        <taxon>Thermoproteota</taxon>
        <taxon>Thermoprotei</taxon>
        <taxon>Desulfurococcales</taxon>
        <taxon>Desulfurococcaceae</taxon>
        <taxon>Staphylothermus</taxon>
    </lineage>
</organism>
<keyword evidence="4" id="KW-0808">Transferase</keyword>
<name>A0A7C4D8M6_STAMA</name>
<feature type="domain" description="MoaB/Mog" evidence="3">
    <location>
        <begin position="191"/>
        <end position="329"/>
    </location>
</feature>
<proteinExistence type="predicted"/>
<dbReference type="GO" id="GO:0006777">
    <property type="term" value="P:Mo-molybdopterin cofactor biosynthetic process"/>
    <property type="evidence" value="ECO:0007669"/>
    <property type="project" value="UniProtKB-KW"/>
</dbReference>
<keyword evidence="2" id="KW-0501">Molybdenum cofactor biosynthesis</keyword>
<reference evidence="4" key="1">
    <citation type="journal article" date="2020" name="mSystems">
        <title>Genome- and Community-Level Interaction Insights into Carbon Utilization and Element Cycling Functions of Hydrothermarchaeota in Hydrothermal Sediment.</title>
        <authorList>
            <person name="Zhou Z."/>
            <person name="Liu Y."/>
            <person name="Xu W."/>
            <person name="Pan J."/>
            <person name="Luo Z.H."/>
            <person name="Li M."/>
        </authorList>
    </citation>
    <scope>NUCLEOTIDE SEQUENCE [LARGE SCALE GENOMIC DNA]</scope>
    <source>
        <strain evidence="5">SpSt-622</strain>
        <strain evidence="4">SpSt-642</strain>
    </source>
</reference>
<dbReference type="Gene3D" id="3.40.980.10">
    <property type="entry name" value="MoaB/Mog-like domain"/>
    <property type="match status" value="1"/>
</dbReference>
<dbReference type="SUPFAM" id="SSF53218">
    <property type="entry name" value="Molybdenum cofactor biosynthesis proteins"/>
    <property type="match status" value="1"/>
</dbReference>
<evidence type="ECO:0000256" key="2">
    <source>
        <dbReference type="ARBA" id="ARBA00023150"/>
    </source>
</evidence>